<accession>A0A2H0KDY3</accession>
<feature type="transmembrane region" description="Helical" evidence="1">
    <location>
        <begin position="12"/>
        <end position="34"/>
    </location>
</feature>
<dbReference type="EMBL" id="PCVG01000040">
    <property type="protein sequence ID" value="PIQ68614.1"/>
    <property type="molecule type" value="Genomic_DNA"/>
</dbReference>
<keyword evidence="1" id="KW-0812">Transmembrane</keyword>
<dbReference type="Proteomes" id="UP000229342">
    <property type="component" value="Unassembled WGS sequence"/>
</dbReference>
<gene>
    <name evidence="2" type="ORF">COV91_03165</name>
</gene>
<evidence type="ECO:0000313" key="3">
    <source>
        <dbReference type="Proteomes" id="UP000229342"/>
    </source>
</evidence>
<keyword evidence="1" id="KW-0472">Membrane</keyword>
<reference evidence="2 3" key="1">
    <citation type="submission" date="2017-09" db="EMBL/GenBank/DDBJ databases">
        <title>Depth-based differentiation of microbial function through sediment-hosted aquifers and enrichment of novel symbionts in the deep terrestrial subsurface.</title>
        <authorList>
            <person name="Probst A.J."/>
            <person name="Ladd B."/>
            <person name="Jarett J.K."/>
            <person name="Geller-Mcgrath D.E."/>
            <person name="Sieber C.M."/>
            <person name="Emerson J.B."/>
            <person name="Anantharaman K."/>
            <person name="Thomas B.C."/>
            <person name="Malmstrom R."/>
            <person name="Stieglmeier M."/>
            <person name="Klingl A."/>
            <person name="Woyke T."/>
            <person name="Ryan C.M."/>
            <person name="Banfield J.F."/>
        </authorList>
    </citation>
    <scope>NUCLEOTIDE SEQUENCE [LARGE SCALE GENOMIC DNA]</scope>
    <source>
        <strain evidence="2">CG11_big_fil_rev_8_21_14_0_20_46_11</strain>
    </source>
</reference>
<evidence type="ECO:0000313" key="2">
    <source>
        <dbReference type="EMBL" id="PIQ68614.1"/>
    </source>
</evidence>
<keyword evidence="1" id="KW-1133">Transmembrane helix</keyword>
<sequence length="191" mass="20002">MEPNMEPNQSNASSKIVAALIIGLIVGFITGAFWQDRRLSPTVEDDSMALEEGSGDDASLTDDVSSAVIKGTTGDTSSAAIIEAVPGVTSPAILAEISAENQVSGDTVEVSILNISEPIWIAVRDDVDGSLGNILGAHKAFTAGDATVNLLRPTVVGTTYHVVMYKDVGDASFNHKEDVLLEKGQVVFKAE</sequence>
<dbReference type="AlphaFoldDB" id="A0A2H0KDY3"/>
<evidence type="ECO:0000256" key="1">
    <source>
        <dbReference type="SAM" id="Phobius"/>
    </source>
</evidence>
<proteinExistence type="predicted"/>
<comment type="caution">
    <text evidence="2">The sequence shown here is derived from an EMBL/GenBank/DDBJ whole genome shotgun (WGS) entry which is preliminary data.</text>
</comment>
<organism evidence="2 3">
    <name type="scientific">Candidatus Taylorbacteria bacterium CG11_big_fil_rev_8_21_14_0_20_46_11</name>
    <dbReference type="NCBI Taxonomy" id="1975025"/>
    <lineage>
        <taxon>Bacteria</taxon>
        <taxon>Candidatus Tayloriibacteriota</taxon>
    </lineage>
</organism>
<name>A0A2H0KDY3_9BACT</name>
<protein>
    <submittedName>
        <fullName evidence="2">Uncharacterized protein</fullName>
    </submittedName>
</protein>